<dbReference type="InterPro" id="IPR003697">
    <property type="entry name" value="Maf-like"/>
</dbReference>
<gene>
    <name evidence="5" type="primary">maf</name>
    <name evidence="5" type="ORF">EWU20_10855</name>
</gene>
<evidence type="ECO:0000256" key="1">
    <source>
        <dbReference type="ARBA" id="ARBA00001968"/>
    </source>
</evidence>
<dbReference type="EC" id="3.6.1.9" evidence="4"/>
<reference evidence="5 6" key="1">
    <citation type="submission" date="2019-02" db="EMBL/GenBank/DDBJ databases">
        <title>Genome of a new Bacteroidetes strain.</title>
        <authorList>
            <person name="Pitt A."/>
        </authorList>
    </citation>
    <scope>NUCLEOTIDE SEQUENCE [LARGE SCALE GENOMIC DNA]</scope>
    <source>
        <strain evidence="5 6">103A-SOEBACH</strain>
    </source>
</reference>
<dbReference type="EMBL" id="SEWY01000005">
    <property type="protein sequence ID" value="TBH71251.1"/>
    <property type="molecule type" value="Genomic_DNA"/>
</dbReference>
<keyword evidence="2 4" id="KW-0378">Hydrolase</keyword>
<feature type="site" description="Important for substrate specificity" evidence="4">
    <location>
        <position position="159"/>
    </location>
</feature>
<dbReference type="OrthoDB" id="9807767at2"/>
<dbReference type="NCBIfam" id="TIGR00172">
    <property type="entry name" value="maf"/>
    <property type="match status" value="1"/>
</dbReference>
<evidence type="ECO:0000313" key="5">
    <source>
        <dbReference type="EMBL" id="TBH71251.1"/>
    </source>
</evidence>
<dbReference type="GO" id="GO:0005737">
    <property type="term" value="C:cytoplasm"/>
    <property type="evidence" value="ECO:0007669"/>
    <property type="project" value="UniProtKB-SubCell"/>
</dbReference>
<dbReference type="RefSeq" id="WP_130896343.1">
    <property type="nucleotide sequence ID" value="NZ_CP049835.1"/>
</dbReference>
<organism evidence="5 6">
    <name type="scientific">Aquirufa antheringensis</name>
    <dbReference type="NCBI Taxonomy" id="2516559"/>
    <lineage>
        <taxon>Bacteria</taxon>
        <taxon>Pseudomonadati</taxon>
        <taxon>Bacteroidota</taxon>
        <taxon>Cytophagia</taxon>
        <taxon>Cytophagales</taxon>
        <taxon>Flectobacillaceae</taxon>
        <taxon>Aquirufa</taxon>
    </lineage>
</organism>
<keyword evidence="3 4" id="KW-0546">Nucleotide metabolism</keyword>
<feature type="site" description="Important for substrate specificity" evidence="4">
    <location>
        <position position="19"/>
    </location>
</feature>
<dbReference type="Gene3D" id="3.90.950.10">
    <property type="match status" value="1"/>
</dbReference>
<dbReference type="Pfam" id="PF02545">
    <property type="entry name" value="Maf"/>
    <property type="match status" value="1"/>
</dbReference>
<feature type="site" description="Important for substrate specificity" evidence="4">
    <location>
        <position position="77"/>
    </location>
</feature>
<dbReference type="AlphaFoldDB" id="A0A4Q9B9D4"/>
<dbReference type="HAMAP" id="MF_00528">
    <property type="entry name" value="Maf"/>
    <property type="match status" value="1"/>
</dbReference>
<evidence type="ECO:0000256" key="3">
    <source>
        <dbReference type="ARBA" id="ARBA00023080"/>
    </source>
</evidence>
<sequence length="202" mass="22556">MQTSLSLQYPFILASNSPRRKEILRSAGFEFAVLPSDVDESFSADMRPQEVPVHLAERKANELARISPNALVLAADTVVILGNDILNKPQDKSEAIYMLQQLSGKTHEVVTGIALHTPQGLFTKADSALVKFRTFEDWEIDFYVREGSCLDKAGSYGVQDFLGMVGIESIQGSFYTVMGLPIFDVYQFMKPYILDGKQLLIR</sequence>
<accession>A0A4Q9B9D4</accession>
<feature type="active site" description="Proton acceptor" evidence="4">
    <location>
        <position position="76"/>
    </location>
</feature>
<comment type="catalytic activity">
    <reaction evidence="4">
        <text>dTTP + H2O = dTMP + diphosphate + H(+)</text>
        <dbReference type="Rhea" id="RHEA:28534"/>
        <dbReference type="ChEBI" id="CHEBI:15377"/>
        <dbReference type="ChEBI" id="CHEBI:15378"/>
        <dbReference type="ChEBI" id="CHEBI:33019"/>
        <dbReference type="ChEBI" id="CHEBI:37568"/>
        <dbReference type="ChEBI" id="CHEBI:63528"/>
        <dbReference type="EC" id="3.6.1.9"/>
    </reaction>
</comment>
<comment type="cofactor">
    <cofactor evidence="1 4">
        <name>a divalent metal cation</name>
        <dbReference type="ChEBI" id="CHEBI:60240"/>
    </cofactor>
</comment>
<keyword evidence="6" id="KW-1185">Reference proteome</keyword>
<dbReference type="GO" id="GO:0036221">
    <property type="term" value="F:UTP diphosphatase activity"/>
    <property type="evidence" value="ECO:0007669"/>
    <property type="project" value="RHEA"/>
</dbReference>
<comment type="caution">
    <text evidence="5">The sequence shown here is derived from an EMBL/GenBank/DDBJ whole genome shotgun (WGS) entry which is preliminary data.</text>
</comment>
<evidence type="ECO:0000256" key="2">
    <source>
        <dbReference type="ARBA" id="ARBA00022801"/>
    </source>
</evidence>
<keyword evidence="4" id="KW-0963">Cytoplasm</keyword>
<dbReference type="PIRSF" id="PIRSF006305">
    <property type="entry name" value="Maf"/>
    <property type="match status" value="1"/>
</dbReference>
<comment type="similarity">
    <text evidence="4">Belongs to the Maf family. YhdE subfamily.</text>
</comment>
<dbReference type="GO" id="GO:0036218">
    <property type="term" value="F:dTTP diphosphatase activity"/>
    <property type="evidence" value="ECO:0007669"/>
    <property type="project" value="RHEA"/>
</dbReference>
<dbReference type="GO" id="GO:0009117">
    <property type="term" value="P:nucleotide metabolic process"/>
    <property type="evidence" value="ECO:0007669"/>
    <property type="project" value="UniProtKB-KW"/>
</dbReference>
<evidence type="ECO:0000313" key="6">
    <source>
        <dbReference type="Proteomes" id="UP000293583"/>
    </source>
</evidence>
<comment type="catalytic activity">
    <reaction evidence="4">
        <text>UTP + H2O = UMP + diphosphate + H(+)</text>
        <dbReference type="Rhea" id="RHEA:29395"/>
        <dbReference type="ChEBI" id="CHEBI:15377"/>
        <dbReference type="ChEBI" id="CHEBI:15378"/>
        <dbReference type="ChEBI" id="CHEBI:33019"/>
        <dbReference type="ChEBI" id="CHEBI:46398"/>
        <dbReference type="ChEBI" id="CHEBI:57865"/>
        <dbReference type="EC" id="3.6.1.9"/>
    </reaction>
</comment>
<name>A0A4Q9B9D4_9BACT</name>
<evidence type="ECO:0000256" key="4">
    <source>
        <dbReference type="HAMAP-Rule" id="MF_00528"/>
    </source>
</evidence>
<comment type="caution">
    <text evidence="4">Lacks conserved residue(s) required for the propagation of feature annotation.</text>
</comment>
<dbReference type="InterPro" id="IPR029001">
    <property type="entry name" value="ITPase-like_fam"/>
</dbReference>
<protein>
    <recommendedName>
        <fullName evidence="4">dTTP/UTP pyrophosphatase</fullName>
        <shortName evidence="4">dTTPase/UTPase</shortName>
        <ecNumber evidence="4">3.6.1.9</ecNumber>
    </recommendedName>
    <alternativeName>
        <fullName evidence="4">Nucleoside triphosphate pyrophosphatase</fullName>
    </alternativeName>
    <alternativeName>
        <fullName evidence="4">Nucleotide pyrophosphatase</fullName>
        <shortName evidence="4">Nucleotide PPase</shortName>
    </alternativeName>
</protein>
<proteinExistence type="inferred from homology"/>
<dbReference type="Proteomes" id="UP000293583">
    <property type="component" value="Unassembled WGS sequence"/>
</dbReference>
<comment type="function">
    <text evidence="4">Nucleoside triphosphate pyrophosphatase that hydrolyzes dTTP and UTP. May have a dual role in cell division arrest and in preventing the incorporation of modified nucleotides into cellular nucleic acids.</text>
</comment>
<dbReference type="PANTHER" id="PTHR43213">
    <property type="entry name" value="BIFUNCTIONAL DTTP/UTP PYROPHOSPHATASE/METHYLTRANSFERASE PROTEIN-RELATED"/>
    <property type="match status" value="1"/>
</dbReference>
<comment type="subcellular location">
    <subcellularLocation>
        <location evidence="4">Cytoplasm</location>
    </subcellularLocation>
</comment>
<dbReference type="CDD" id="cd00555">
    <property type="entry name" value="Maf"/>
    <property type="match status" value="1"/>
</dbReference>
<dbReference type="SUPFAM" id="SSF52972">
    <property type="entry name" value="ITPase-like"/>
    <property type="match status" value="1"/>
</dbReference>
<dbReference type="PANTHER" id="PTHR43213:SF5">
    <property type="entry name" value="BIFUNCTIONAL DTTP_UTP PYROPHOSPHATASE_METHYLTRANSFERASE PROTEIN-RELATED"/>
    <property type="match status" value="1"/>
</dbReference>